<dbReference type="InterPro" id="IPR008844">
    <property type="entry name" value="Spore_GerAC-like"/>
</dbReference>
<dbReference type="Pfam" id="PF05504">
    <property type="entry name" value="Spore_GerAC"/>
    <property type="match status" value="1"/>
</dbReference>
<keyword evidence="6" id="KW-0564">Palmitate</keyword>
<protein>
    <submittedName>
        <fullName evidence="10">Uncharacterized protein</fullName>
    </submittedName>
</protein>
<keyword evidence="5" id="KW-0472">Membrane</keyword>
<gene>
    <name evidence="10" type="ORF">BBD42_19990</name>
</gene>
<comment type="subcellular location">
    <subcellularLocation>
        <location evidence="1">Membrane</location>
        <topology evidence="1">Lipid-anchor</topology>
    </subcellularLocation>
</comment>
<dbReference type="PANTHER" id="PTHR35789">
    <property type="entry name" value="SPORE GERMINATION PROTEIN B3"/>
    <property type="match status" value="1"/>
</dbReference>
<dbReference type="InterPro" id="IPR057336">
    <property type="entry name" value="GerAC_N"/>
</dbReference>
<dbReference type="NCBIfam" id="TIGR02887">
    <property type="entry name" value="spore_ger_x_C"/>
    <property type="match status" value="1"/>
</dbReference>
<feature type="domain" description="Spore germination protein N-terminal" evidence="9">
    <location>
        <begin position="30"/>
        <end position="204"/>
    </location>
</feature>
<dbReference type="Gene3D" id="3.30.300.210">
    <property type="entry name" value="Nutrient germinant receptor protein C, domain 3"/>
    <property type="match status" value="1"/>
</dbReference>
<evidence type="ECO:0000256" key="5">
    <source>
        <dbReference type="ARBA" id="ARBA00023136"/>
    </source>
</evidence>
<evidence type="ECO:0000259" key="9">
    <source>
        <dbReference type="Pfam" id="PF25198"/>
    </source>
</evidence>
<name>A0A1B2DLA2_9BACL</name>
<feature type="domain" description="Spore germination GerAC-like C-terminal" evidence="8">
    <location>
        <begin position="230"/>
        <end position="394"/>
    </location>
</feature>
<evidence type="ECO:0000256" key="1">
    <source>
        <dbReference type="ARBA" id="ARBA00004635"/>
    </source>
</evidence>
<evidence type="ECO:0000256" key="4">
    <source>
        <dbReference type="ARBA" id="ARBA00022729"/>
    </source>
</evidence>
<dbReference type="RefSeq" id="WP_099519637.1">
    <property type="nucleotide sequence ID" value="NZ_CP016808.1"/>
</dbReference>
<keyword evidence="7" id="KW-0449">Lipoprotein</keyword>
<evidence type="ECO:0000259" key="8">
    <source>
        <dbReference type="Pfam" id="PF05504"/>
    </source>
</evidence>
<keyword evidence="4" id="KW-0732">Signal</keyword>
<dbReference type="PROSITE" id="PS51257">
    <property type="entry name" value="PROKAR_LIPOPROTEIN"/>
    <property type="match status" value="1"/>
</dbReference>
<evidence type="ECO:0000256" key="7">
    <source>
        <dbReference type="ARBA" id="ARBA00023288"/>
    </source>
</evidence>
<dbReference type="Pfam" id="PF25198">
    <property type="entry name" value="Spore_GerAC_N"/>
    <property type="match status" value="1"/>
</dbReference>
<comment type="similarity">
    <text evidence="2">Belongs to the GerABKC lipoprotein family.</text>
</comment>
<organism evidence="10">
    <name type="scientific">Paenibacillus sp. BIHB 4019</name>
    <dbReference type="NCBI Taxonomy" id="1870819"/>
    <lineage>
        <taxon>Bacteria</taxon>
        <taxon>Bacillati</taxon>
        <taxon>Bacillota</taxon>
        <taxon>Bacilli</taxon>
        <taxon>Bacillales</taxon>
        <taxon>Paenibacillaceae</taxon>
        <taxon>Paenibacillus</taxon>
    </lineage>
</organism>
<evidence type="ECO:0000256" key="3">
    <source>
        <dbReference type="ARBA" id="ARBA00022544"/>
    </source>
</evidence>
<dbReference type="PANTHER" id="PTHR35789:SF1">
    <property type="entry name" value="SPORE GERMINATION PROTEIN B3"/>
    <property type="match status" value="1"/>
</dbReference>
<dbReference type="AlphaFoldDB" id="A0A1B2DLA2"/>
<evidence type="ECO:0000256" key="2">
    <source>
        <dbReference type="ARBA" id="ARBA00007886"/>
    </source>
</evidence>
<dbReference type="InterPro" id="IPR046953">
    <property type="entry name" value="Spore_GerAC-like_C"/>
</dbReference>
<evidence type="ECO:0000313" key="10">
    <source>
        <dbReference type="EMBL" id="ANY68500.1"/>
    </source>
</evidence>
<keyword evidence="3" id="KW-0309">Germination</keyword>
<dbReference type="GO" id="GO:0009847">
    <property type="term" value="P:spore germination"/>
    <property type="evidence" value="ECO:0007669"/>
    <property type="project" value="InterPro"/>
</dbReference>
<sequence>MSRITWRAGKLLLLLLIGSLAASVVSGCWNRRELDTLGIQLGTAIDKIGNQYRVSVQVVIPSELSAKAGGGGRSPVAMYEATAPTVFEAFRKLTETSSRKIYSAHIRVLIIGETLAKEGIANVLDLLSRNPEARTDFYLMIAHKAPANQILKILTSLEKIPAENLFYALDTSAKTWAPTTTVTIERLIEQLVTDGVSPVLTGVRLEGNVREGESISNIQQADSRTRTRITGLAVFNSDKLIGWLNENYSKGYNYIMDNVKSTVGHQSCPDGGYIVLEVIRSKTKLTPKVIDGKPVIKVKMKQVASIADVECKIDLTKPETIKMLEKNGEKRLQELVQGVVEHVQKTYNADIFGFGNTFHEYKPRQWEKWKNDWNELFPQVKLEYDIELQIPKVGTTNDAFQNYLKK</sequence>
<accession>A0A1B2DLA2</accession>
<reference evidence="10" key="1">
    <citation type="submission" date="2016-08" db="EMBL/GenBank/DDBJ databases">
        <title>Complete Genome Seqeunce of Paenibacillus sp. BIHB 4019 from tea rhizoplane.</title>
        <authorList>
            <person name="Thakur R."/>
            <person name="Swarnkar M.K."/>
            <person name="Gulati A."/>
        </authorList>
    </citation>
    <scope>NUCLEOTIDE SEQUENCE [LARGE SCALE GENOMIC DNA]</scope>
    <source>
        <strain evidence="10">BIHB4019</strain>
    </source>
</reference>
<evidence type="ECO:0000256" key="6">
    <source>
        <dbReference type="ARBA" id="ARBA00023139"/>
    </source>
</evidence>
<dbReference type="EMBL" id="CP016808">
    <property type="protein sequence ID" value="ANY68500.1"/>
    <property type="molecule type" value="Genomic_DNA"/>
</dbReference>
<dbReference type="GO" id="GO:0016020">
    <property type="term" value="C:membrane"/>
    <property type="evidence" value="ECO:0007669"/>
    <property type="project" value="UniProtKB-SubCell"/>
</dbReference>
<proteinExistence type="inferred from homology"/>
<dbReference type="InterPro" id="IPR038501">
    <property type="entry name" value="Spore_GerAC_C_sf"/>
</dbReference>